<evidence type="ECO:0000313" key="1">
    <source>
        <dbReference type="EMBL" id="PWN49123.1"/>
    </source>
</evidence>
<protein>
    <submittedName>
        <fullName evidence="1">ALDH-like protein</fullName>
    </submittedName>
</protein>
<dbReference type="EMBL" id="KZ820095">
    <property type="protein sequence ID" value="PWN49123.1"/>
    <property type="molecule type" value="Genomic_DNA"/>
</dbReference>
<dbReference type="Proteomes" id="UP000245626">
    <property type="component" value="Unassembled WGS sequence"/>
</dbReference>
<accession>A0ACD0NTI8</accession>
<evidence type="ECO:0000313" key="2">
    <source>
        <dbReference type="Proteomes" id="UP000245626"/>
    </source>
</evidence>
<sequence>APGNVPFVLSLRSCLYPLAAGNTCVLKTSELCPRAHLCMAQALLDAGLPKGALSVIHVDPKDAPEVTEAMISHRWVRKVNFTGSTRVGRIIAQTCAKHLKPCVLELGGKAPVLVLEDADLDVAANNIVFGGFFNANQVCMATNNILVHSSVADLLESKISEILQQRVETFTASSLVEDGESRVRCLFNDVAAEKAKSLYDDAISKGAKVVAGKVGFERSTVQPLVLGGVDDSMRIFEEETFAPILSLIRFQHVDQAVEMANANPAGLAASIFTSDLALAFSLAKRIDSGQVHINGQTIHDDPMMPHGGWKESGYGRFNGVDGIRQFTQTKGVTVSRGAKIPFEYM</sequence>
<feature type="non-terminal residue" evidence="1">
    <location>
        <position position="1"/>
    </location>
</feature>
<proteinExistence type="predicted"/>
<keyword evidence="2" id="KW-1185">Reference proteome</keyword>
<reference evidence="1 2" key="1">
    <citation type="journal article" date="2018" name="Mol. Biol. Evol.">
        <title>Broad Genomic Sampling Reveals a Smut Pathogenic Ancestry of the Fungal Clade Ustilaginomycotina.</title>
        <authorList>
            <person name="Kijpornyongpan T."/>
            <person name="Mondo S.J."/>
            <person name="Barry K."/>
            <person name="Sandor L."/>
            <person name="Lee J."/>
            <person name="Lipzen A."/>
            <person name="Pangilinan J."/>
            <person name="LaButti K."/>
            <person name="Hainaut M."/>
            <person name="Henrissat B."/>
            <person name="Grigoriev I.V."/>
            <person name="Spatafora J.W."/>
            <person name="Aime M.C."/>
        </authorList>
    </citation>
    <scope>NUCLEOTIDE SEQUENCE [LARGE SCALE GENOMIC DNA]</scope>
    <source>
        <strain evidence="1 2">SA 807</strain>
    </source>
</reference>
<organism evidence="1 2">
    <name type="scientific">Violaceomyces palustris</name>
    <dbReference type="NCBI Taxonomy" id="1673888"/>
    <lineage>
        <taxon>Eukaryota</taxon>
        <taxon>Fungi</taxon>
        <taxon>Dikarya</taxon>
        <taxon>Basidiomycota</taxon>
        <taxon>Ustilaginomycotina</taxon>
        <taxon>Ustilaginomycetes</taxon>
        <taxon>Violaceomycetales</taxon>
        <taxon>Violaceomycetaceae</taxon>
        <taxon>Violaceomyces</taxon>
    </lineage>
</organism>
<gene>
    <name evidence="1" type="ORF">IE53DRAFT_318203</name>
</gene>
<name>A0ACD0NTI8_9BASI</name>